<dbReference type="PANTHER" id="PTHR10885:SF0">
    <property type="entry name" value="ISOPENTENYL-DIPHOSPHATE DELTA-ISOMERASE"/>
    <property type="match status" value="1"/>
</dbReference>
<accession>A0A1F7JHU1</accession>
<evidence type="ECO:0000313" key="1">
    <source>
        <dbReference type="EMBL" id="OGK55147.1"/>
    </source>
</evidence>
<organism evidence="1 2">
    <name type="scientific">Candidatus Roizmanbacteria bacterium RIFCSPLOWO2_01_FULL_45_11</name>
    <dbReference type="NCBI Taxonomy" id="1802070"/>
    <lineage>
        <taxon>Bacteria</taxon>
        <taxon>Candidatus Roizmaniibacteriota</taxon>
    </lineage>
</organism>
<dbReference type="AlphaFoldDB" id="A0A1F7JHU1"/>
<proteinExistence type="predicted"/>
<dbReference type="GO" id="GO:0003824">
    <property type="term" value="F:catalytic activity"/>
    <property type="evidence" value="ECO:0007669"/>
    <property type="project" value="UniProtKB-ARBA"/>
</dbReference>
<name>A0A1F7JHU1_9BACT</name>
<dbReference type="EMBL" id="MGAU01000022">
    <property type="protein sequence ID" value="OGK55147.1"/>
    <property type="molecule type" value="Genomic_DNA"/>
</dbReference>
<evidence type="ECO:0008006" key="3">
    <source>
        <dbReference type="Google" id="ProtNLM"/>
    </source>
</evidence>
<gene>
    <name evidence="1" type="ORF">A3B56_02840</name>
</gene>
<sequence>MSNYYTQTLYVPLVDEQGNVIGKGERWDVHKRGILHKGFTVRLLYKNLVLLQKRKHPMFDHVIDMTSSSHPLVTDDGVQDEQDAVISCLKREWNLELRDRKKIVKRESFLYKASDGVGFTEHEYCTMYDVKLLTVPAPDFAYCYGYELVELDYVTSHHNAFNLAPWVRL</sequence>
<comment type="caution">
    <text evidence="1">The sequence shown here is derived from an EMBL/GenBank/DDBJ whole genome shotgun (WGS) entry which is preliminary data.</text>
</comment>
<evidence type="ECO:0000313" key="2">
    <source>
        <dbReference type="Proteomes" id="UP000178486"/>
    </source>
</evidence>
<reference evidence="1 2" key="1">
    <citation type="journal article" date="2016" name="Nat. Commun.">
        <title>Thousands of microbial genomes shed light on interconnected biogeochemical processes in an aquifer system.</title>
        <authorList>
            <person name="Anantharaman K."/>
            <person name="Brown C.T."/>
            <person name="Hug L.A."/>
            <person name="Sharon I."/>
            <person name="Castelle C.J."/>
            <person name="Probst A.J."/>
            <person name="Thomas B.C."/>
            <person name="Singh A."/>
            <person name="Wilkins M.J."/>
            <person name="Karaoz U."/>
            <person name="Brodie E.L."/>
            <person name="Williams K.H."/>
            <person name="Hubbard S.S."/>
            <person name="Banfield J.F."/>
        </authorList>
    </citation>
    <scope>NUCLEOTIDE SEQUENCE [LARGE SCALE GENOMIC DNA]</scope>
</reference>
<dbReference type="Proteomes" id="UP000178486">
    <property type="component" value="Unassembled WGS sequence"/>
</dbReference>
<dbReference type="SUPFAM" id="SSF55811">
    <property type="entry name" value="Nudix"/>
    <property type="match status" value="1"/>
</dbReference>
<dbReference type="InterPro" id="IPR015797">
    <property type="entry name" value="NUDIX_hydrolase-like_dom_sf"/>
</dbReference>
<dbReference type="PANTHER" id="PTHR10885">
    <property type="entry name" value="ISOPENTENYL-DIPHOSPHATE DELTA-ISOMERASE"/>
    <property type="match status" value="1"/>
</dbReference>
<dbReference type="Gene3D" id="3.90.79.10">
    <property type="entry name" value="Nucleoside Triphosphate Pyrophosphohydrolase"/>
    <property type="match status" value="1"/>
</dbReference>
<protein>
    <recommendedName>
        <fullName evidence="3">Nudix hydrolase domain-containing protein</fullName>
    </recommendedName>
</protein>